<comment type="caution">
    <text evidence="3">The sequence shown here is derived from an EMBL/GenBank/DDBJ whole genome shotgun (WGS) entry which is preliminary data.</text>
</comment>
<keyword evidence="1" id="KW-0472">Membrane</keyword>
<dbReference type="AlphaFoldDB" id="E4KNT6"/>
<keyword evidence="1" id="KW-1133">Transmembrane helix</keyword>
<feature type="domain" description="YdbS-like PH" evidence="2">
    <location>
        <begin position="67"/>
        <end position="150"/>
    </location>
</feature>
<feature type="transmembrane region" description="Helical" evidence="1">
    <location>
        <begin position="7"/>
        <end position="24"/>
    </location>
</feature>
<reference evidence="3 4" key="1">
    <citation type="submission" date="2010-10" db="EMBL/GenBank/DDBJ databases">
        <authorList>
            <person name="Durkin A.S."/>
            <person name="Madupu R."/>
            <person name="Torralba M."/>
            <person name="Gillis M."/>
            <person name="Methe B."/>
            <person name="Sutton G."/>
            <person name="Nelson K.E."/>
        </authorList>
    </citation>
    <scope>NUCLEOTIDE SEQUENCE [LARGE SCALE GENOMIC DNA]</scope>
    <source>
        <strain evidence="3 4">ACS-139-V-Col8</strain>
    </source>
</reference>
<dbReference type="Pfam" id="PF03703">
    <property type="entry name" value="bPH_2"/>
    <property type="match status" value="1"/>
</dbReference>
<evidence type="ECO:0000313" key="4">
    <source>
        <dbReference type="Proteomes" id="UP000005990"/>
    </source>
</evidence>
<keyword evidence="1" id="KW-0812">Transmembrane</keyword>
<dbReference type="InterPro" id="IPR005182">
    <property type="entry name" value="YdbS-like_PH"/>
</dbReference>
<name>E4KNT6_9LACT</name>
<gene>
    <name evidence="3" type="ORF">HMPREF9257_1217</name>
</gene>
<dbReference type="eggNOG" id="COG3428">
    <property type="taxonomic scope" value="Bacteria"/>
</dbReference>
<dbReference type="Proteomes" id="UP000005990">
    <property type="component" value="Unassembled WGS sequence"/>
</dbReference>
<keyword evidence="4" id="KW-1185">Reference proteome</keyword>
<evidence type="ECO:0000256" key="1">
    <source>
        <dbReference type="SAM" id="Phobius"/>
    </source>
</evidence>
<evidence type="ECO:0000313" key="3">
    <source>
        <dbReference type="EMBL" id="EFR31156.1"/>
    </source>
</evidence>
<dbReference type="EMBL" id="AENN01000015">
    <property type="protein sequence ID" value="EFR31156.1"/>
    <property type="molecule type" value="Genomic_DNA"/>
</dbReference>
<sequence length="182" mass="21178">MPSPFDILAIFWGIFDYHFFIRFYSVSSLISQTGFFNFNTMLIPFMLLHLAPVWYAIFGPIWRAIRYRTIEYVITNRRVYISGGIFGRDVTSIDYRDIEDLTVNVNPLERLKGKGTLKLTRDYSTNTGSNYSVSYGVRFKAIDNPYQVYKLLKKVALDVYTDQNYPNAYGPEDNSGYNTMLD</sequence>
<protein>
    <recommendedName>
        <fullName evidence="2">YdbS-like PH domain-containing protein</fullName>
    </recommendedName>
</protein>
<proteinExistence type="predicted"/>
<organism evidence="3 4">
    <name type="scientific">Eremococcus coleocola ACS-139-V-Col8</name>
    <dbReference type="NCBI Taxonomy" id="908337"/>
    <lineage>
        <taxon>Bacteria</taxon>
        <taxon>Bacillati</taxon>
        <taxon>Bacillota</taxon>
        <taxon>Bacilli</taxon>
        <taxon>Lactobacillales</taxon>
        <taxon>Aerococcaceae</taxon>
        <taxon>Eremococcus</taxon>
    </lineage>
</organism>
<feature type="transmembrane region" description="Helical" evidence="1">
    <location>
        <begin position="36"/>
        <end position="58"/>
    </location>
</feature>
<evidence type="ECO:0000259" key="2">
    <source>
        <dbReference type="Pfam" id="PF03703"/>
    </source>
</evidence>
<accession>E4KNT6</accession>